<organism evidence="2">
    <name type="scientific">Lepeophtheirus salmonis</name>
    <name type="common">Salmon louse</name>
    <name type="synonym">Caligus salmonis</name>
    <dbReference type="NCBI Taxonomy" id="72036"/>
    <lineage>
        <taxon>Eukaryota</taxon>
        <taxon>Metazoa</taxon>
        <taxon>Ecdysozoa</taxon>
        <taxon>Arthropoda</taxon>
        <taxon>Crustacea</taxon>
        <taxon>Multicrustacea</taxon>
        <taxon>Hexanauplia</taxon>
        <taxon>Copepoda</taxon>
        <taxon>Siphonostomatoida</taxon>
        <taxon>Caligidae</taxon>
        <taxon>Lepeophtheirus</taxon>
    </lineage>
</organism>
<name>A0A0K2TFB0_LEPSM</name>
<evidence type="ECO:0000313" key="2">
    <source>
        <dbReference type="EMBL" id="CDW24708.1"/>
    </source>
</evidence>
<dbReference type="EMBL" id="HACA01007347">
    <property type="protein sequence ID" value="CDW24708.1"/>
    <property type="molecule type" value="Transcribed_RNA"/>
</dbReference>
<dbReference type="AlphaFoldDB" id="A0A0K2TFB0"/>
<sequence>MYPSKSGVLGPRKSANYSQREGTRSGRRHPHPSRVRERSQKIKIRTGTGGSVPS</sequence>
<proteinExistence type="predicted"/>
<reference evidence="2" key="1">
    <citation type="submission" date="2014-05" db="EMBL/GenBank/DDBJ databases">
        <authorList>
            <person name="Chronopoulou M."/>
        </authorList>
    </citation>
    <scope>NUCLEOTIDE SEQUENCE</scope>
    <source>
        <tissue evidence="2">Whole organism</tissue>
    </source>
</reference>
<evidence type="ECO:0000256" key="1">
    <source>
        <dbReference type="SAM" id="MobiDB-lite"/>
    </source>
</evidence>
<accession>A0A0K2TFB0</accession>
<feature type="non-terminal residue" evidence="2">
    <location>
        <position position="54"/>
    </location>
</feature>
<feature type="region of interest" description="Disordered" evidence="1">
    <location>
        <begin position="1"/>
        <end position="54"/>
    </location>
</feature>
<protein>
    <submittedName>
        <fullName evidence="2">Uncharacterized protein</fullName>
    </submittedName>
</protein>